<evidence type="ECO:0000256" key="3">
    <source>
        <dbReference type="ARBA" id="ARBA00023237"/>
    </source>
</evidence>
<dbReference type="Pfam" id="PF00497">
    <property type="entry name" value="SBP_bac_3"/>
    <property type="match status" value="1"/>
</dbReference>
<dbReference type="Proteomes" id="UP000236654">
    <property type="component" value="Unassembled WGS sequence"/>
</dbReference>
<dbReference type="AlphaFoldDB" id="A0A2I0R4V8"/>
<reference evidence="5 6" key="1">
    <citation type="submission" date="2017-12" db="EMBL/GenBank/DDBJ databases">
        <title>The draft genome sequence of Brumimicrobium saltpan LHR20.</title>
        <authorList>
            <person name="Do Z.-J."/>
            <person name="Luo H.-R."/>
        </authorList>
    </citation>
    <scope>NUCLEOTIDE SEQUENCE [LARGE SCALE GENOMIC DNA]</scope>
    <source>
        <strain evidence="5 6">LHR20</strain>
    </source>
</reference>
<proteinExistence type="predicted"/>
<sequence>MCLLSCQNTTESEQELIGKAEIEQQDDLGEILNKNKLTVLAENSATSYFIYKGHKMGLEYEILNEFAKEIGVKLEVKVVKDLDEITTMLNEGKGDLIACHYTVTKDRKRKIDFSLPILRSAQVLVQKKPRDWRSRRKKDWEKEIIRDPAELSRKEVHIWKNSSYYDRLVNLQNELGDTIVLKPLSGDVIPEDAIEMVNKEFIQYTVVDDNVAKINQRYYPDIDTELEISVKQKIAFGVRKSSPLLRKKLNAWLVDFMKSSTFNYIKHKYLNISTYTSRSKSNYSSIGGSKISPYDKIIKRVSEKYAWDWRLISALIYQESQFRLNQQSWAGAYGLMQFMPSVGPTFGVYPDSPPSVQIDGGIRKITKNYKEWESIPDSTQRVKFAFATYNAGIGHVLDAQRLTKKYGKDPLVWDDNVELFIQKLSEPKYYHDPVCYYGYMRGSETYNYVESIFIRYTEYKTAFPEEDE</sequence>
<keyword evidence="2" id="KW-0732">Signal</keyword>
<name>A0A2I0R4V8_9FLAO</name>
<feature type="domain" description="Solute-binding protein family 3/N-terminal" evidence="4">
    <location>
        <begin position="36"/>
        <end position="273"/>
    </location>
</feature>
<dbReference type="Gene3D" id="3.40.190.10">
    <property type="entry name" value="Periplasmic binding protein-like II"/>
    <property type="match status" value="2"/>
</dbReference>
<evidence type="ECO:0000313" key="6">
    <source>
        <dbReference type="Proteomes" id="UP000236654"/>
    </source>
</evidence>
<dbReference type="InterPro" id="IPR001638">
    <property type="entry name" value="Solute-binding_3/MltF_N"/>
</dbReference>
<comment type="caution">
    <text evidence="5">The sequence shown here is derived from an EMBL/GenBank/DDBJ whole genome shotgun (WGS) entry which is preliminary data.</text>
</comment>
<dbReference type="EMBL" id="PJNI01000002">
    <property type="protein sequence ID" value="PKR81579.1"/>
    <property type="molecule type" value="Genomic_DNA"/>
</dbReference>
<dbReference type="PANTHER" id="PTHR35936:SF32">
    <property type="entry name" value="MEMBRANE-BOUND LYTIC MUREIN TRANSGLYCOSYLASE F"/>
    <property type="match status" value="1"/>
</dbReference>
<protein>
    <submittedName>
        <fullName evidence="5">Lytic transglycosylase F</fullName>
    </submittedName>
</protein>
<dbReference type="GO" id="GO:0009279">
    <property type="term" value="C:cell outer membrane"/>
    <property type="evidence" value="ECO:0007669"/>
    <property type="project" value="UniProtKB-SubCell"/>
</dbReference>
<dbReference type="CDD" id="cd13403">
    <property type="entry name" value="MLTF-like"/>
    <property type="match status" value="1"/>
</dbReference>
<keyword evidence="6" id="KW-1185">Reference proteome</keyword>
<organism evidence="5 6">
    <name type="scientific">Brumimicrobium salinarum</name>
    <dbReference type="NCBI Taxonomy" id="2058658"/>
    <lineage>
        <taxon>Bacteria</taxon>
        <taxon>Pseudomonadati</taxon>
        <taxon>Bacteroidota</taxon>
        <taxon>Flavobacteriia</taxon>
        <taxon>Flavobacteriales</taxon>
        <taxon>Crocinitomicaceae</taxon>
        <taxon>Brumimicrobium</taxon>
    </lineage>
</organism>
<dbReference type="SMART" id="SM00062">
    <property type="entry name" value="PBPb"/>
    <property type="match status" value="1"/>
</dbReference>
<dbReference type="PANTHER" id="PTHR35936">
    <property type="entry name" value="MEMBRANE-BOUND LYTIC MUREIN TRANSGLYCOSYLASE F"/>
    <property type="match status" value="1"/>
</dbReference>
<keyword evidence="3" id="KW-0472">Membrane</keyword>
<dbReference type="SUPFAM" id="SSF53850">
    <property type="entry name" value="Periplasmic binding protein-like II"/>
    <property type="match status" value="1"/>
</dbReference>
<accession>A0A2I0R4V8</accession>
<evidence type="ECO:0000256" key="1">
    <source>
        <dbReference type="ARBA" id="ARBA00004339"/>
    </source>
</evidence>
<dbReference type="Gene3D" id="1.10.530.10">
    <property type="match status" value="1"/>
</dbReference>
<evidence type="ECO:0000313" key="5">
    <source>
        <dbReference type="EMBL" id="PKR81579.1"/>
    </source>
</evidence>
<dbReference type="InterPro" id="IPR008258">
    <property type="entry name" value="Transglycosylase_SLT_dom_1"/>
</dbReference>
<gene>
    <name evidence="5" type="ORF">CW751_03375</name>
</gene>
<dbReference type="SUPFAM" id="SSF53955">
    <property type="entry name" value="Lysozyme-like"/>
    <property type="match status" value="1"/>
</dbReference>
<keyword evidence="3" id="KW-0998">Cell outer membrane</keyword>
<dbReference type="InterPro" id="IPR023346">
    <property type="entry name" value="Lysozyme-like_dom_sf"/>
</dbReference>
<evidence type="ECO:0000256" key="2">
    <source>
        <dbReference type="ARBA" id="ARBA00022729"/>
    </source>
</evidence>
<evidence type="ECO:0000259" key="4">
    <source>
        <dbReference type="SMART" id="SM00062"/>
    </source>
</evidence>
<dbReference type="Pfam" id="PF01464">
    <property type="entry name" value="SLT"/>
    <property type="match status" value="1"/>
</dbReference>
<comment type="subcellular location">
    <subcellularLocation>
        <location evidence="1">Cell outer membrane</location>
        <topology evidence="1">Peripheral membrane protein</topology>
    </subcellularLocation>
</comment>
<dbReference type="CDD" id="cd01009">
    <property type="entry name" value="PBP2_YfhD_N"/>
    <property type="match status" value="1"/>
</dbReference>